<dbReference type="AlphaFoldDB" id="A0A142EP44"/>
<dbReference type="Pfam" id="PF02595">
    <property type="entry name" value="Gly_kinase"/>
    <property type="match status" value="1"/>
</dbReference>
<dbReference type="STRING" id="1727163.AO498_10705"/>
<dbReference type="OrthoDB" id="9774290at2"/>
<evidence type="ECO:0000313" key="5">
    <source>
        <dbReference type="EMBL" id="AMQ56899.1"/>
    </source>
</evidence>
<keyword evidence="6" id="KW-1185">Reference proteome</keyword>
<evidence type="ECO:0000256" key="3">
    <source>
        <dbReference type="ARBA" id="ARBA00022777"/>
    </source>
</evidence>
<dbReference type="EMBL" id="CP012836">
    <property type="protein sequence ID" value="AMQ56899.1"/>
    <property type="molecule type" value="Genomic_DNA"/>
</dbReference>
<dbReference type="KEGG" id="alm:AO498_10705"/>
<reference evidence="5 6" key="2">
    <citation type="journal article" date="2016" name="Genome Announc.">
        <title>Complete Genome Sequence of Algoriphagus sp. Strain M8-2, Isolated from a Brackish Lake.</title>
        <authorList>
            <person name="Muraguchi Y."/>
            <person name="Kushimoto K."/>
            <person name="Ohtsubo Y."/>
            <person name="Suzuki T."/>
            <person name="Dohra H."/>
            <person name="Kimbara K."/>
            <person name="Shintani M."/>
        </authorList>
    </citation>
    <scope>NUCLEOTIDE SEQUENCE [LARGE SCALE GENOMIC DNA]</scope>
    <source>
        <strain evidence="5 6">M8-2</strain>
    </source>
</reference>
<evidence type="ECO:0000313" key="6">
    <source>
        <dbReference type="Proteomes" id="UP000073816"/>
    </source>
</evidence>
<dbReference type="Gene3D" id="3.90.1510.10">
    <property type="entry name" value="Glycerate kinase, domain 2"/>
    <property type="match status" value="1"/>
</dbReference>
<dbReference type="SUPFAM" id="SSF110738">
    <property type="entry name" value="Glycerate kinase I"/>
    <property type="match status" value="1"/>
</dbReference>
<gene>
    <name evidence="5" type="ORF">AO498_10705</name>
</gene>
<organism evidence="5 6">
    <name type="scientific">Algoriphagus sanaruensis</name>
    <dbReference type="NCBI Taxonomy" id="1727163"/>
    <lineage>
        <taxon>Bacteria</taxon>
        <taxon>Pseudomonadati</taxon>
        <taxon>Bacteroidota</taxon>
        <taxon>Cytophagia</taxon>
        <taxon>Cytophagales</taxon>
        <taxon>Cyclobacteriaceae</taxon>
        <taxon>Algoriphagus</taxon>
    </lineage>
</organism>
<sequence length="369" mass="40252">MNFLVAPNAFKETISGKEATEIIFRELRKGFPSGSIQEQAIADGGDGTCTLLIDSLKLDRVPCDTLDPLGRPVSGFFGFDSYHKRALLDVSTASGLSLLDSYEKNPSNTSTFGTGLIIKKAIEFGAEEIILGLGGSATVDLGIGILGALGFIFLDSKGRELGPYTPGLIFKIKHIQRPLYLPNIKFSLLCDVKNYLIGEEGAVRVFGPQKGLSESDLPNFENELSRCLELLASKSKLTFTDREGFGAAGGIAAGLSLFFSLEMKYGARHFFELVHMEEKVRVCDWILTGEGKYDRQSTQGKGCYELLQLAKSEGKKIAIITSGNEASEEEFDLVIQLPDLDFSKTDFKEVAKENLGLAVAKAKPYFKIL</sequence>
<dbReference type="InterPro" id="IPR018193">
    <property type="entry name" value="Glyc_kinase_flavodox-like_fold"/>
</dbReference>
<dbReference type="InterPro" id="IPR004381">
    <property type="entry name" value="Glycerate_kinase"/>
</dbReference>
<dbReference type="NCBIfam" id="TIGR00045">
    <property type="entry name" value="glycerate kinase"/>
    <property type="match status" value="1"/>
</dbReference>
<protein>
    <submittedName>
        <fullName evidence="5">Glycerate kinase</fullName>
    </submittedName>
</protein>
<evidence type="ECO:0000256" key="4">
    <source>
        <dbReference type="PIRNR" id="PIRNR006078"/>
    </source>
</evidence>
<proteinExistence type="inferred from homology"/>
<dbReference type="PANTHER" id="PTHR21599:SF0">
    <property type="entry name" value="GLYCERATE KINASE"/>
    <property type="match status" value="1"/>
</dbReference>
<name>A0A142EP44_9BACT</name>
<keyword evidence="3 4" id="KW-0418">Kinase</keyword>
<dbReference type="PATRIC" id="fig|1727163.4.peg.2234"/>
<dbReference type="InterPro" id="IPR036129">
    <property type="entry name" value="Glycerate_kinase_sf"/>
</dbReference>
<comment type="similarity">
    <text evidence="1 4">Belongs to the glycerate kinase type-1 family.</text>
</comment>
<dbReference type="InterPro" id="IPR018197">
    <property type="entry name" value="Glycerate_kinase_RE-like"/>
</dbReference>
<dbReference type="Proteomes" id="UP000073816">
    <property type="component" value="Chromosome"/>
</dbReference>
<evidence type="ECO:0000256" key="1">
    <source>
        <dbReference type="ARBA" id="ARBA00006284"/>
    </source>
</evidence>
<dbReference type="GO" id="GO:0031388">
    <property type="term" value="P:organic acid phosphorylation"/>
    <property type="evidence" value="ECO:0007669"/>
    <property type="project" value="UniProtKB-UniRule"/>
</dbReference>
<dbReference type="GO" id="GO:0008887">
    <property type="term" value="F:glycerate kinase activity"/>
    <property type="evidence" value="ECO:0007669"/>
    <property type="project" value="UniProtKB-UniRule"/>
</dbReference>
<dbReference type="Gene3D" id="3.40.50.10350">
    <property type="entry name" value="Glycerate kinase, domain 1"/>
    <property type="match status" value="1"/>
</dbReference>
<dbReference type="RefSeq" id="WP_067547190.1">
    <property type="nucleotide sequence ID" value="NZ_CP012836.1"/>
</dbReference>
<dbReference type="PIRSF" id="PIRSF006078">
    <property type="entry name" value="GlxK"/>
    <property type="match status" value="1"/>
</dbReference>
<dbReference type="PANTHER" id="PTHR21599">
    <property type="entry name" value="GLYCERATE KINASE"/>
    <property type="match status" value="1"/>
</dbReference>
<keyword evidence="2 4" id="KW-0808">Transferase</keyword>
<evidence type="ECO:0000256" key="2">
    <source>
        <dbReference type="ARBA" id="ARBA00022679"/>
    </source>
</evidence>
<reference evidence="6" key="1">
    <citation type="submission" date="2015-09" db="EMBL/GenBank/DDBJ databases">
        <title>Complete sequence of Algoriphagus sp. M8-2.</title>
        <authorList>
            <person name="Shintani M."/>
        </authorList>
    </citation>
    <scope>NUCLEOTIDE SEQUENCE [LARGE SCALE GENOMIC DNA]</scope>
    <source>
        <strain evidence="6">M8-2</strain>
    </source>
</reference>
<accession>A0A142EP44</accession>